<feature type="domain" description="S5 DRBM" evidence="10">
    <location>
        <begin position="9"/>
        <end position="72"/>
    </location>
</feature>
<dbReference type="InterPro" id="IPR005712">
    <property type="entry name" value="Ribosomal_uS5_bac-type"/>
</dbReference>
<comment type="caution">
    <text evidence="11">The sequence shown here is derived from an EMBL/GenBank/DDBJ whole genome shotgun (WGS) entry which is preliminary data.</text>
</comment>
<dbReference type="PANTHER" id="PTHR48277:SF1">
    <property type="entry name" value="MITOCHONDRIAL RIBOSOMAL PROTEIN S5"/>
    <property type="match status" value="1"/>
</dbReference>
<dbReference type="InterPro" id="IPR020568">
    <property type="entry name" value="Ribosomal_Su5_D2-typ_SF"/>
</dbReference>
<dbReference type="Gene3D" id="3.30.230.10">
    <property type="match status" value="1"/>
</dbReference>
<dbReference type="GO" id="GO:0042254">
    <property type="term" value="P:ribosome biogenesis"/>
    <property type="evidence" value="ECO:0007669"/>
    <property type="project" value="UniProtKB-ARBA"/>
</dbReference>
<evidence type="ECO:0000256" key="8">
    <source>
        <dbReference type="RuleBase" id="RU003823"/>
    </source>
</evidence>
<dbReference type="Pfam" id="PF03719">
    <property type="entry name" value="Ribosomal_S5_C"/>
    <property type="match status" value="1"/>
</dbReference>
<gene>
    <name evidence="7 11" type="primary">rpsE</name>
    <name evidence="11" type="ORF">FJY75_07195</name>
</gene>
<evidence type="ECO:0000313" key="12">
    <source>
        <dbReference type="Proteomes" id="UP000748308"/>
    </source>
</evidence>
<dbReference type="NCBIfam" id="TIGR01021">
    <property type="entry name" value="rpsE_bact"/>
    <property type="match status" value="1"/>
</dbReference>
<proteinExistence type="inferred from homology"/>
<keyword evidence="4 7" id="KW-0689">Ribosomal protein</keyword>
<evidence type="ECO:0000256" key="7">
    <source>
        <dbReference type="HAMAP-Rule" id="MF_01307"/>
    </source>
</evidence>
<dbReference type="AlphaFoldDB" id="A0A937XC47"/>
<dbReference type="GO" id="GO:0005737">
    <property type="term" value="C:cytoplasm"/>
    <property type="evidence" value="ECO:0007669"/>
    <property type="project" value="UniProtKB-ARBA"/>
</dbReference>
<comment type="similarity">
    <text evidence="1 7 8">Belongs to the universal ribosomal protein uS5 family.</text>
</comment>
<evidence type="ECO:0000256" key="3">
    <source>
        <dbReference type="ARBA" id="ARBA00022884"/>
    </source>
</evidence>
<dbReference type="FunFam" id="3.30.230.10:FF:000002">
    <property type="entry name" value="30S ribosomal protein S5"/>
    <property type="match status" value="1"/>
</dbReference>
<dbReference type="GO" id="GO:0019843">
    <property type="term" value="F:rRNA binding"/>
    <property type="evidence" value="ECO:0007669"/>
    <property type="project" value="UniProtKB-UniRule"/>
</dbReference>
<dbReference type="InterPro" id="IPR018192">
    <property type="entry name" value="Ribosomal_uS5_N_CS"/>
</dbReference>
<accession>A0A937XC47</accession>
<keyword evidence="5 7" id="KW-0687">Ribonucleoprotein</keyword>
<dbReference type="GO" id="GO:0006412">
    <property type="term" value="P:translation"/>
    <property type="evidence" value="ECO:0007669"/>
    <property type="project" value="UniProtKB-UniRule"/>
</dbReference>
<comment type="domain">
    <text evidence="7">The N-terminal domain interacts with the head of the 30S subunit; the C-terminal domain interacts with the body and contacts protein S4. The interaction surface between S4 and S5 is involved in control of translational fidelity.</text>
</comment>
<dbReference type="SUPFAM" id="SSF54768">
    <property type="entry name" value="dsRNA-binding domain-like"/>
    <property type="match status" value="1"/>
</dbReference>
<dbReference type="InterPro" id="IPR013810">
    <property type="entry name" value="Ribosomal_uS5_N"/>
</dbReference>
<dbReference type="PANTHER" id="PTHR48277">
    <property type="entry name" value="MITOCHONDRIAL RIBOSOMAL PROTEIN S5"/>
    <property type="match status" value="1"/>
</dbReference>
<evidence type="ECO:0000256" key="5">
    <source>
        <dbReference type="ARBA" id="ARBA00023274"/>
    </source>
</evidence>
<evidence type="ECO:0000256" key="1">
    <source>
        <dbReference type="ARBA" id="ARBA00008945"/>
    </source>
</evidence>
<dbReference type="Pfam" id="PF00333">
    <property type="entry name" value="Ribosomal_S5"/>
    <property type="match status" value="1"/>
</dbReference>
<reference evidence="11" key="1">
    <citation type="submission" date="2019-03" db="EMBL/GenBank/DDBJ databases">
        <title>Lake Tanganyika Metagenome-Assembled Genomes (MAGs).</title>
        <authorList>
            <person name="Tran P."/>
        </authorList>
    </citation>
    <scope>NUCLEOTIDE SEQUENCE</scope>
    <source>
        <strain evidence="11">M_DeepCast_400m_m2_100</strain>
    </source>
</reference>
<comment type="function">
    <text evidence="7">Located at the back of the 30S subunit body where it stabilizes the conformation of the head with respect to the body.</text>
</comment>
<dbReference type="HAMAP" id="MF_01307_B">
    <property type="entry name" value="Ribosomal_uS5_B"/>
    <property type="match status" value="1"/>
</dbReference>
<dbReference type="Proteomes" id="UP000748308">
    <property type="component" value="Unassembled WGS sequence"/>
</dbReference>
<dbReference type="SUPFAM" id="SSF54211">
    <property type="entry name" value="Ribosomal protein S5 domain 2-like"/>
    <property type="match status" value="1"/>
</dbReference>
<dbReference type="GO" id="GO:0003735">
    <property type="term" value="F:structural constituent of ribosome"/>
    <property type="evidence" value="ECO:0007669"/>
    <property type="project" value="UniProtKB-UniRule"/>
</dbReference>
<evidence type="ECO:0000256" key="4">
    <source>
        <dbReference type="ARBA" id="ARBA00022980"/>
    </source>
</evidence>
<organism evidence="11 12">
    <name type="scientific">Eiseniibacteriota bacterium</name>
    <dbReference type="NCBI Taxonomy" id="2212470"/>
    <lineage>
        <taxon>Bacteria</taxon>
        <taxon>Candidatus Eiseniibacteriota</taxon>
    </lineage>
</organism>
<evidence type="ECO:0000256" key="6">
    <source>
        <dbReference type="ARBA" id="ARBA00035255"/>
    </source>
</evidence>
<dbReference type="GO" id="GO:0015935">
    <property type="term" value="C:small ribosomal subunit"/>
    <property type="evidence" value="ECO:0007669"/>
    <property type="project" value="InterPro"/>
</dbReference>
<dbReference type="FunFam" id="3.30.160.20:FF:000001">
    <property type="entry name" value="30S ribosomal protein S5"/>
    <property type="match status" value="1"/>
</dbReference>
<dbReference type="InterPro" id="IPR014721">
    <property type="entry name" value="Ribsml_uS5_D2-typ_fold_subgr"/>
</dbReference>
<keyword evidence="3 7" id="KW-0694">RNA-binding</keyword>
<evidence type="ECO:0000256" key="2">
    <source>
        <dbReference type="ARBA" id="ARBA00022730"/>
    </source>
</evidence>
<protein>
    <recommendedName>
        <fullName evidence="6 7">Small ribosomal subunit protein uS5</fullName>
    </recommendedName>
</protein>
<dbReference type="PROSITE" id="PS00585">
    <property type="entry name" value="RIBOSOMAL_S5"/>
    <property type="match status" value="1"/>
</dbReference>
<keyword evidence="2 7" id="KW-0699">rRNA-binding</keyword>
<dbReference type="Gene3D" id="3.30.160.20">
    <property type="match status" value="1"/>
</dbReference>
<evidence type="ECO:0000256" key="9">
    <source>
        <dbReference type="SAM" id="MobiDB-lite"/>
    </source>
</evidence>
<name>A0A937XC47_UNCEI</name>
<evidence type="ECO:0000259" key="10">
    <source>
        <dbReference type="PROSITE" id="PS50881"/>
    </source>
</evidence>
<dbReference type="InterPro" id="IPR000851">
    <property type="entry name" value="Ribosomal_uS5"/>
</dbReference>
<evidence type="ECO:0000313" key="11">
    <source>
        <dbReference type="EMBL" id="MBM3317622.1"/>
    </source>
</evidence>
<feature type="region of interest" description="Disordered" evidence="9">
    <location>
        <begin position="155"/>
        <end position="180"/>
    </location>
</feature>
<dbReference type="PROSITE" id="PS50881">
    <property type="entry name" value="S5_DSRBD"/>
    <property type="match status" value="1"/>
</dbReference>
<dbReference type="EMBL" id="VGIY01000154">
    <property type="protein sequence ID" value="MBM3317622.1"/>
    <property type="molecule type" value="Genomic_DNA"/>
</dbReference>
<comment type="subunit">
    <text evidence="7">Part of the 30S ribosomal subunit. Contacts proteins S4 and S8.</text>
</comment>
<comment type="function">
    <text evidence="7">With S4 and S12 plays an important role in translational accuracy.</text>
</comment>
<dbReference type="InterPro" id="IPR005324">
    <property type="entry name" value="Ribosomal_uS5_C"/>
</dbReference>
<sequence>MERGLEPELVDRLIHINRVAKVVKGGRRFSFNAIVAVGNRAGLVGVGLGKANEVSEAIRKATDAARKSVFEVPLRRATLPHEVNCNFGAAQVLMKPASPGTGVIAGSAVRAVLEVAGVQDVLTKSLGSSNPHNLVKATIKGLQSLRSASTVARRRGRGVRDVFGSPGGGSSREAQDHAGA</sequence>